<accession>A0AAE0G4X1</accession>
<keyword evidence="8" id="KW-1185">Reference proteome</keyword>
<keyword evidence="5" id="KW-0325">Glycoprotein</keyword>
<evidence type="ECO:0000313" key="8">
    <source>
        <dbReference type="Proteomes" id="UP001190700"/>
    </source>
</evidence>
<evidence type="ECO:0000256" key="3">
    <source>
        <dbReference type="ARBA" id="ARBA00022837"/>
    </source>
</evidence>
<dbReference type="AlphaFoldDB" id="A0AAE0G4X1"/>
<organism evidence="7 8">
    <name type="scientific">Cymbomonas tetramitiformis</name>
    <dbReference type="NCBI Taxonomy" id="36881"/>
    <lineage>
        <taxon>Eukaryota</taxon>
        <taxon>Viridiplantae</taxon>
        <taxon>Chlorophyta</taxon>
        <taxon>Pyramimonadophyceae</taxon>
        <taxon>Pyramimonadales</taxon>
        <taxon>Pyramimonadaceae</taxon>
        <taxon>Cymbomonas</taxon>
    </lineage>
</organism>
<dbReference type="InterPro" id="IPR051360">
    <property type="entry name" value="Neuronal_Pentraxin_Related"/>
</dbReference>
<proteinExistence type="predicted"/>
<keyword evidence="3" id="KW-0106">Calcium</keyword>
<dbReference type="Pfam" id="PF13385">
    <property type="entry name" value="Laminin_G_3"/>
    <property type="match status" value="1"/>
</dbReference>
<protein>
    <recommendedName>
        <fullName evidence="6">Pentraxin (PTX) domain-containing protein</fullName>
    </recommendedName>
</protein>
<dbReference type="SUPFAM" id="SSF49899">
    <property type="entry name" value="Concanavalin A-like lectins/glucanases"/>
    <property type="match status" value="1"/>
</dbReference>
<gene>
    <name evidence="7" type="ORF">CYMTET_20010</name>
</gene>
<dbReference type="InterPro" id="IPR013320">
    <property type="entry name" value="ConA-like_dom_sf"/>
</dbReference>
<evidence type="ECO:0000256" key="1">
    <source>
        <dbReference type="ARBA" id="ARBA00001913"/>
    </source>
</evidence>
<dbReference type="GO" id="GO:0046872">
    <property type="term" value="F:metal ion binding"/>
    <property type="evidence" value="ECO:0007669"/>
    <property type="project" value="UniProtKB-KW"/>
</dbReference>
<keyword evidence="2" id="KW-0479">Metal-binding</keyword>
<keyword evidence="4" id="KW-1015">Disulfide bond</keyword>
<evidence type="ECO:0000256" key="2">
    <source>
        <dbReference type="ARBA" id="ARBA00022723"/>
    </source>
</evidence>
<comment type="cofactor">
    <cofactor evidence="1">
        <name>Ca(2+)</name>
        <dbReference type="ChEBI" id="CHEBI:29108"/>
    </cofactor>
</comment>
<dbReference type="PROSITE" id="PS51828">
    <property type="entry name" value="PTX_2"/>
    <property type="match status" value="1"/>
</dbReference>
<dbReference type="PANTHER" id="PTHR19277:SF125">
    <property type="entry name" value="B6"/>
    <property type="match status" value="1"/>
</dbReference>
<dbReference type="EMBL" id="LGRX02009478">
    <property type="protein sequence ID" value="KAK3271657.1"/>
    <property type="molecule type" value="Genomic_DNA"/>
</dbReference>
<evidence type="ECO:0000256" key="5">
    <source>
        <dbReference type="ARBA" id="ARBA00023180"/>
    </source>
</evidence>
<dbReference type="PANTHER" id="PTHR19277">
    <property type="entry name" value="PENTRAXIN"/>
    <property type="match status" value="1"/>
</dbReference>
<dbReference type="Gene3D" id="2.60.120.200">
    <property type="match status" value="1"/>
</dbReference>
<dbReference type="InterPro" id="IPR001759">
    <property type="entry name" value="PTX_dom"/>
</dbReference>
<dbReference type="SMART" id="SM00159">
    <property type="entry name" value="PTX"/>
    <property type="match status" value="1"/>
</dbReference>
<feature type="non-terminal residue" evidence="7">
    <location>
        <position position="468"/>
    </location>
</feature>
<comment type="caution">
    <text evidence="7">The sequence shown here is derived from an EMBL/GenBank/DDBJ whole genome shotgun (WGS) entry which is preliminary data.</text>
</comment>
<sequence length="468" mass="51308">MDHARSDVISWIWSNPPDEGSGLTLEFWVYLYDLHLDHTPFSYGAYDSYTNYENANEFTVYLTSRFLRVFRGTSRYDCEAQRCLNISSVSEWNHIAATLDTSTGDLKIYIGGDLVDQTVVSGDFRKPIVPKGAVILGNEQDAFAGGFDELQALDGMLDNLRLWNCVRTASEIAKGLHQRLDPADYPDMTQLLHFDEVISESQGQIIQDLSGRGESALWGRMPTLKNEMIYQTARGITPPQAPRLVASLADVYGSAIVVYLHPGEARTILLRAHAEEESDIVVTLETELAATVGGSEGTLTNLDGHAIEAGATLSHSGDEGGPIVRYTAPQSLAGPVAWSANFSYRVTDVTSGEHTVATVVIHDLSQQTVSDMEFYTDEDTPNYLILGTIGMDGLPVQTILTSIPSLGTLHQASFQSDSPAKYTSVDYANLKEPLLKEDLPIRVSNSRGILIYEPPQDTANADFPLTSF</sequence>
<evidence type="ECO:0000259" key="6">
    <source>
        <dbReference type="PROSITE" id="PS51828"/>
    </source>
</evidence>
<name>A0AAE0G4X1_9CHLO</name>
<dbReference type="Proteomes" id="UP001190700">
    <property type="component" value="Unassembled WGS sequence"/>
</dbReference>
<feature type="domain" description="Pentraxin (PTX)" evidence="6">
    <location>
        <begin position="1"/>
        <end position="215"/>
    </location>
</feature>
<dbReference type="PRINTS" id="PR00895">
    <property type="entry name" value="PENTAXIN"/>
</dbReference>
<evidence type="ECO:0000256" key="4">
    <source>
        <dbReference type="ARBA" id="ARBA00023157"/>
    </source>
</evidence>
<reference evidence="7 8" key="1">
    <citation type="journal article" date="2015" name="Genome Biol. Evol.">
        <title>Comparative Genomics of a Bacterivorous Green Alga Reveals Evolutionary Causalities and Consequences of Phago-Mixotrophic Mode of Nutrition.</title>
        <authorList>
            <person name="Burns J.A."/>
            <person name="Paasch A."/>
            <person name="Narechania A."/>
            <person name="Kim E."/>
        </authorList>
    </citation>
    <scope>NUCLEOTIDE SEQUENCE [LARGE SCALE GENOMIC DNA]</scope>
    <source>
        <strain evidence="7 8">PLY_AMNH</strain>
    </source>
</reference>
<evidence type="ECO:0000313" key="7">
    <source>
        <dbReference type="EMBL" id="KAK3271657.1"/>
    </source>
</evidence>